<reference evidence="3" key="1">
    <citation type="submission" date="2024-06" db="EMBL/GenBank/DDBJ databases">
        <title>Draft Genome Sequence of Deinococcus sonorensis Type Strain KR-87, a Biofilm Producing Representative of the Genus Deinococcus.</title>
        <authorList>
            <person name="Boren L.S."/>
            <person name="Grosso R.A."/>
            <person name="Hugenberg-Cox A.N."/>
            <person name="Hill J.T.E."/>
            <person name="Albert C.M."/>
            <person name="Tuohy J.M."/>
        </authorList>
    </citation>
    <scope>NUCLEOTIDE SEQUENCE</scope>
    <source>
        <strain evidence="3">KR-87</strain>
        <plasmid evidence="3">pDson02</plasmid>
    </source>
</reference>
<evidence type="ECO:0000256" key="1">
    <source>
        <dbReference type="SAM" id="MobiDB-lite"/>
    </source>
</evidence>
<feature type="domain" description="Metallo-beta-lactamase" evidence="2">
    <location>
        <begin position="256"/>
        <end position="453"/>
    </location>
</feature>
<dbReference type="PANTHER" id="PTHR42951:SF4">
    <property type="entry name" value="ACYL-COENZYME A THIOESTERASE MBLAC2"/>
    <property type="match status" value="1"/>
</dbReference>
<dbReference type="Gene3D" id="3.60.15.10">
    <property type="entry name" value="Ribonuclease Z/Hydroxyacylglutathione hydrolase-like"/>
    <property type="match status" value="2"/>
</dbReference>
<dbReference type="Pfam" id="PF00753">
    <property type="entry name" value="Lactamase_B"/>
    <property type="match status" value="2"/>
</dbReference>
<evidence type="ECO:0000313" key="3">
    <source>
        <dbReference type="EMBL" id="XBV87540.1"/>
    </source>
</evidence>
<keyword evidence="3" id="KW-0614">Plasmid</keyword>
<dbReference type="RefSeq" id="WP_350245689.1">
    <property type="nucleotide sequence ID" value="NZ_CP158300.1"/>
</dbReference>
<protein>
    <submittedName>
        <fullName evidence="3">MBL fold metallo-hydrolase</fullName>
    </submittedName>
</protein>
<dbReference type="SUPFAM" id="SSF56281">
    <property type="entry name" value="Metallo-hydrolase/oxidoreductase"/>
    <property type="match status" value="2"/>
</dbReference>
<dbReference type="InterPro" id="IPR050855">
    <property type="entry name" value="NDM-1-like"/>
</dbReference>
<geneLocation type="plasmid" evidence="3">
    <name>pDson02</name>
</geneLocation>
<organism evidence="3">
    <name type="scientific">Deinococcus sonorensis KR-87</name>
    <dbReference type="NCBI Taxonomy" id="694439"/>
    <lineage>
        <taxon>Bacteria</taxon>
        <taxon>Thermotogati</taxon>
        <taxon>Deinococcota</taxon>
        <taxon>Deinococci</taxon>
        <taxon>Deinococcales</taxon>
        <taxon>Deinococcaceae</taxon>
        <taxon>Deinococcus</taxon>
    </lineage>
</organism>
<dbReference type="KEGG" id="dsc:ABOD76_21070"/>
<sequence>MKQVWPGVYRHTDSAHVYVVGGPEGSVLVNIGDGSVLDALPEGLPPVMAVLLTHHHRDTAAGAARAVQLGIPVYAPEGERASLEHPEPYLRQADQPNNYEARPRTWTVPAAVNTRPLREYHTHRFGALAFTVRPTPGPTPAAVSLLLDLPGARLAFTGDLLYAPGQVSRLAATQWTYHGAEGVPGTVLSLLDLADQHPDLVLPAHGEPMPSSALGDTAKALMGLLHLRRHNTRLLELREKPYVELRPWLLWNRTSVAHSYVLRSRSGHALLIDYGYDFCFGQPSATDAESRRPWLYTLPTLMARHGVRQIDAVIPTHFHDDHVAGIPLLREAYGAEVWVPENVSDVLAHPERYRLPCLWFEPVPADRRLPLGQPLHWEEFVITPHELTGHTRYACALLVEADGERALFGGDQYADGDGLGMPYTYPNLFREGDYVRSAELYRQLQPDLILGGHTGPVEPTAEHFDRLLARGQELQRLHQALQPHTTRLIIHAEPITVECGQPVTLTIENPTDSEFSGEVRVSGEAGPAGRHPVQVPTHAVRTLTFQPCGPAGSRIHFELRGPPGEPGQHTHATIRPNKTGDTHDR</sequence>
<gene>
    <name evidence="3" type="ORF">ABOD76_21070</name>
</gene>
<evidence type="ECO:0000259" key="2">
    <source>
        <dbReference type="SMART" id="SM00849"/>
    </source>
</evidence>
<dbReference type="AlphaFoldDB" id="A0AAU7UHJ7"/>
<name>A0AAU7UHJ7_9DEIO</name>
<proteinExistence type="predicted"/>
<dbReference type="PANTHER" id="PTHR42951">
    <property type="entry name" value="METALLO-BETA-LACTAMASE DOMAIN-CONTAINING"/>
    <property type="match status" value="1"/>
</dbReference>
<accession>A0AAU7UHJ7</accession>
<dbReference type="CDD" id="cd06262">
    <property type="entry name" value="metallo-hydrolase-like_MBL-fold"/>
    <property type="match status" value="1"/>
</dbReference>
<feature type="domain" description="Metallo-beta-lactamase" evidence="2">
    <location>
        <begin position="14"/>
        <end position="205"/>
    </location>
</feature>
<dbReference type="InterPro" id="IPR001279">
    <property type="entry name" value="Metallo-B-lactamas"/>
</dbReference>
<feature type="region of interest" description="Disordered" evidence="1">
    <location>
        <begin position="561"/>
        <end position="585"/>
    </location>
</feature>
<dbReference type="SMART" id="SM00849">
    <property type="entry name" value="Lactamase_B"/>
    <property type="match status" value="2"/>
</dbReference>
<dbReference type="EMBL" id="CP158300">
    <property type="protein sequence ID" value="XBV87540.1"/>
    <property type="molecule type" value="Genomic_DNA"/>
</dbReference>
<dbReference type="InterPro" id="IPR036866">
    <property type="entry name" value="RibonucZ/Hydroxyglut_hydro"/>
</dbReference>
<feature type="region of interest" description="Disordered" evidence="1">
    <location>
        <begin position="513"/>
        <end position="532"/>
    </location>
</feature>